<feature type="domain" description="D-isomer specific 2-hydroxyacid dehydrogenase NAD-binding" evidence="3">
    <location>
        <begin position="102"/>
        <end position="273"/>
    </location>
</feature>
<protein>
    <submittedName>
        <fullName evidence="4">Glyoxylate/hydroxypyruvate reductase A</fullName>
    </submittedName>
</protein>
<dbReference type="Proteomes" id="UP000325161">
    <property type="component" value="Chromosome"/>
</dbReference>
<dbReference type="CDD" id="cd12164">
    <property type="entry name" value="GDH_like_2"/>
    <property type="match status" value="1"/>
</dbReference>
<dbReference type="KEGG" id="pacr:FXN63_13185"/>
<gene>
    <name evidence="4" type="ORF">FXN63_13185</name>
</gene>
<dbReference type="GO" id="GO:0016616">
    <property type="term" value="F:oxidoreductase activity, acting on the CH-OH group of donors, NAD or NADP as acceptor"/>
    <property type="evidence" value="ECO:0007669"/>
    <property type="project" value="UniProtKB-ARBA"/>
</dbReference>
<name>A0A5C0AWB6_9BURK</name>
<keyword evidence="1" id="KW-0560">Oxidoreductase</keyword>
<evidence type="ECO:0000313" key="4">
    <source>
        <dbReference type="EMBL" id="QEI06679.1"/>
    </source>
</evidence>
<keyword evidence="5" id="KW-1185">Reference proteome</keyword>
<evidence type="ECO:0000313" key="5">
    <source>
        <dbReference type="Proteomes" id="UP000325161"/>
    </source>
</evidence>
<accession>A0A5C0AWB6</accession>
<keyword evidence="4" id="KW-0670">Pyruvate</keyword>
<evidence type="ECO:0000259" key="3">
    <source>
        <dbReference type="Pfam" id="PF02826"/>
    </source>
</evidence>
<dbReference type="RefSeq" id="WP_148815518.1">
    <property type="nucleotide sequence ID" value="NZ_CP043046.1"/>
</dbReference>
<dbReference type="EMBL" id="CP043046">
    <property type="protein sequence ID" value="QEI06679.1"/>
    <property type="molecule type" value="Genomic_DNA"/>
</dbReference>
<dbReference type="InterPro" id="IPR006140">
    <property type="entry name" value="D-isomer_DH_NAD-bd"/>
</dbReference>
<dbReference type="InterPro" id="IPR036291">
    <property type="entry name" value="NAD(P)-bd_dom_sf"/>
</dbReference>
<evidence type="ECO:0000256" key="1">
    <source>
        <dbReference type="ARBA" id="ARBA00023002"/>
    </source>
</evidence>
<dbReference type="AlphaFoldDB" id="A0A5C0AWB6"/>
<dbReference type="SUPFAM" id="SSF52283">
    <property type="entry name" value="Formate/glycerate dehydrogenase catalytic domain-like"/>
    <property type="match status" value="1"/>
</dbReference>
<dbReference type="GO" id="GO:0051287">
    <property type="term" value="F:NAD binding"/>
    <property type="evidence" value="ECO:0007669"/>
    <property type="project" value="InterPro"/>
</dbReference>
<dbReference type="OrthoDB" id="9787219at2"/>
<dbReference type="PANTHER" id="PTHR43333:SF1">
    <property type="entry name" value="D-ISOMER SPECIFIC 2-HYDROXYACID DEHYDROGENASE NAD-BINDING DOMAIN-CONTAINING PROTEIN"/>
    <property type="match status" value="1"/>
</dbReference>
<dbReference type="Pfam" id="PF02826">
    <property type="entry name" value="2-Hacid_dh_C"/>
    <property type="match status" value="1"/>
</dbReference>
<keyword evidence="2" id="KW-0520">NAD</keyword>
<proteinExistence type="predicted"/>
<sequence length="308" mass="33634">MSFLYKSEPARGAVWAKRFAEVAPDIPFHIWPETGDPLAVRYLAAWQPPEKLMETFPNLELVFCVAAGIDNFDLSGIPLSIPVVRMIEPGLAAGMTEYIMLTVLAAHRDWLQYIDQQRSQVWKDVPAQLASSRRVGILGMGALGKPAAQALANIGFQVAGWSRSGHDVDGIESFAGEEQLPAFLARCDILVCLLPLTDATRGILNRKLFDTLPKGAILINAGRGAHLVEDDLLSALDDGQLGGAILDVTLVEPLPADAPLWKHPRVLITPHVASRSQAETSIDVLMNNLQRFKRGEPMVGEIDRTLGY</sequence>
<dbReference type="PANTHER" id="PTHR43333">
    <property type="entry name" value="2-HACID_DH_C DOMAIN-CONTAINING PROTEIN"/>
    <property type="match status" value="1"/>
</dbReference>
<evidence type="ECO:0000256" key="2">
    <source>
        <dbReference type="ARBA" id="ARBA00023027"/>
    </source>
</evidence>
<dbReference type="PROSITE" id="PS00671">
    <property type="entry name" value="D_2_HYDROXYACID_DH_3"/>
    <property type="match status" value="1"/>
</dbReference>
<reference evidence="4 5" key="1">
    <citation type="submission" date="2019-08" db="EMBL/GenBank/DDBJ databases">
        <title>Amphibian skin-associated Pigmentiphaga: genome sequence and occurrence across geography and hosts.</title>
        <authorList>
            <person name="Bletz M.C."/>
            <person name="Bunk B."/>
            <person name="Sproeer C."/>
            <person name="Biwer P."/>
            <person name="Reiter S."/>
            <person name="Rabemananjara F.C.E."/>
            <person name="Schulz S."/>
            <person name="Overmann J."/>
            <person name="Vences M."/>
        </authorList>
    </citation>
    <scope>NUCLEOTIDE SEQUENCE [LARGE SCALE GENOMIC DNA]</scope>
    <source>
        <strain evidence="4 5">Mada1488</strain>
    </source>
</reference>
<dbReference type="SUPFAM" id="SSF51735">
    <property type="entry name" value="NAD(P)-binding Rossmann-fold domains"/>
    <property type="match status" value="1"/>
</dbReference>
<dbReference type="InterPro" id="IPR029753">
    <property type="entry name" value="D-isomer_DH_CS"/>
</dbReference>
<dbReference type="Gene3D" id="3.40.50.720">
    <property type="entry name" value="NAD(P)-binding Rossmann-like Domain"/>
    <property type="match status" value="2"/>
</dbReference>
<organism evidence="4 5">
    <name type="scientific">Pigmentiphaga aceris</name>
    <dbReference type="NCBI Taxonomy" id="1940612"/>
    <lineage>
        <taxon>Bacteria</taxon>
        <taxon>Pseudomonadati</taxon>
        <taxon>Pseudomonadota</taxon>
        <taxon>Betaproteobacteria</taxon>
        <taxon>Burkholderiales</taxon>
        <taxon>Alcaligenaceae</taxon>
        <taxon>Pigmentiphaga</taxon>
    </lineage>
</organism>